<protein>
    <recommendedName>
        <fullName evidence="4">Lipoprotein</fullName>
    </recommendedName>
</protein>
<keyword evidence="1" id="KW-0812">Transmembrane</keyword>
<feature type="transmembrane region" description="Helical" evidence="1">
    <location>
        <begin position="38"/>
        <end position="56"/>
    </location>
</feature>
<keyword evidence="1" id="KW-0472">Membrane</keyword>
<name>A0ABQ4BPV8_9ACTN</name>
<evidence type="ECO:0000256" key="1">
    <source>
        <dbReference type="SAM" id="Phobius"/>
    </source>
</evidence>
<evidence type="ECO:0008006" key="4">
    <source>
        <dbReference type="Google" id="ProtNLM"/>
    </source>
</evidence>
<accession>A0ABQ4BPV8</accession>
<comment type="caution">
    <text evidence="2">The sequence shown here is derived from an EMBL/GenBank/DDBJ whole genome shotgun (WGS) entry which is preliminary data.</text>
</comment>
<organism evidence="2 3">
    <name type="scientific">Actinoplanes palleronii</name>
    <dbReference type="NCBI Taxonomy" id="113570"/>
    <lineage>
        <taxon>Bacteria</taxon>
        <taxon>Bacillati</taxon>
        <taxon>Actinomycetota</taxon>
        <taxon>Actinomycetes</taxon>
        <taxon>Micromonosporales</taxon>
        <taxon>Micromonosporaceae</taxon>
        <taxon>Actinoplanes</taxon>
    </lineage>
</organism>
<keyword evidence="1" id="KW-1133">Transmembrane helix</keyword>
<proteinExistence type="predicted"/>
<sequence length="256" mass="26340">MSDLQKAMHDWADRMPAGEPPIAELVGAGTRSRIRRRVGAAGTATLALAAVVGVALSTGGTTPSGSTEAAGPVAAPVSPALELAAAATSTAESSFAFKIASTLTLAEWQIDHVTTTCTGALDPANNSGYVSGGLFETRLVDGHSYVRKDTLWIDRGKGTLAGSMLCGDSKAPAAISANPATALKSLQKAGDVTKTAGGYTFTADEVRGKVKVASGKITEFTYTIDSKVTKDYPAYTRETTMTFGSYGKAVSVKKPL</sequence>
<evidence type="ECO:0000313" key="3">
    <source>
        <dbReference type="Proteomes" id="UP000624709"/>
    </source>
</evidence>
<dbReference type="Proteomes" id="UP000624709">
    <property type="component" value="Unassembled WGS sequence"/>
</dbReference>
<evidence type="ECO:0000313" key="2">
    <source>
        <dbReference type="EMBL" id="GIE72326.1"/>
    </source>
</evidence>
<dbReference type="EMBL" id="BOMS01000141">
    <property type="protein sequence ID" value="GIE72326.1"/>
    <property type="molecule type" value="Genomic_DNA"/>
</dbReference>
<dbReference type="RefSeq" id="WP_203830050.1">
    <property type="nucleotide sequence ID" value="NZ_BAAATY010000050.1"/>
</dbReference>
<reference evidence="2 3" key="1">
    <citation type="submission" date="2021-01" db="EMBL/GenBank/DDBJ databases">
        <title>Whole genome shotgun sequence of Actinoplanes palleronii NBRC 14916.</title>
        <authorList>
            <person name="Komaki H."/>
            <person name="Tamura T."/>
        </authorList>
    </citation>
    <scope>NUCLEOTIDE SEQUENCE [LARGE SCALE GENOMIC DNA]</scope>
    <source>
        <strain evidence="2 3">NBRC 14916</strain>
    </source>
</reference>
<gene>
    <name evidence="2" type="ORF">Apa02nite_084340</name>
</gene>
<keyword evidence="3" id="KW-1185">Reference proteome</keyword>